<dbReference type="RefSeq" id="WP_173533810.1">
    <property type="nucleotide sequence ID" value="NZ_CP054143.1"/>
</dbReference>
<dbReference type="SUPFAM" id="SSF46955">
    <property type="entry name" value="Putative DNA-binding domain"/>
    <property type="match status" value="1"/>
</dbReference>
<organism evidence="2 3">
    <name type="scientific">Deefgea piscis</name>
    <dbReference type="NCBI Taxonomy" id="2739061"/>
    <lineage>
        <taxon>Bacteria</taxon>
        <taxon>Pseudomonadati</taxon>
        <taxon>Pseudomonadota</taxon>
        <taxon>Betaproteobacteria</taxon>
        <taxon>Neisseriales</taxon>
        <taxon>Chitinibacteraceae</taxon>
        <taxon>Deefgea</taxon>
    </lineage>
</organism>
<gene>
    <name evidence="2" type="ORF">HQN60_11695</name>
</gene>
<evidence type="ECO:0000313" key="2">
    <source>
        <dbReference type="EMBL" id="QKJ67307.1"/>
    </source>
</evidence>
<proteinExistence type="predicted"/>
<dbReference type="InterPro" id="IPR009061">
    <property type="entry name" value="DNA-bd_dom_put_sf"/>
</dbReference>
<keyword evidence="3" id="KW-1185">Reference proteome</keyword>
<name>A0A6M8SZW6_9NEIS</name>
<dbReference type="Pfam" id="PF12728">
    <property type="entry name" value="HTH_17"/>
    <property type="match status" value="1"/>
</dbReference>
<feature type="domain" description="Helix-turn-helix" evidence="1">
    <location>
        <begin position="5"/>
        <end position="56"/>
    </location>
</feature>
<dbReference type="InterPro" id="IPR041657">
    <property type="entry name" value="HTH_17"/>
</dbReference>
<sequence>MKKNYSIYETASLLGISIRGVHRFATNDPTFPRRLKLGRKTLFNINDLSEWLESKRAN</sequence>
<dbReference type="AlphaFoldDB" id="A0A6M8SZW6"/>
<accession>A0A6M8SZW6</accession>
<evidence type="ECO:0000313" key="3">
    <source>
        <dbReference type="Proteomes" id="UP000504844"/>
    </source>
</evidence>
<dbReference type="KEGG" id="dee:HQN60_11695"/>
<reference evidence="2 3" key="1">
    <citation type="submission" date="2020-05" db="EMBL/GenBank/DDBJ databases">
        <title>Complete genome sequence of Deefgea sp. D17.</title>
        <authorList>
            <person name="Bae J.-W."/>
            <person name="Han J.E."/>
        </authorList>
    </citation>
    <scope>NUCLEOTIDE SEQUENCE [LARGE SCALE GENOMIC DNA]</scope>
    <source>
        <strain evidence="2 3">D17</strain>
    </source>
</reference>
<dbReference type="Proteomes" id="UP000504844">
    <property type="component" value="Chromosome"/>
</dbReference>
<dbReference type="EMBL" id="CP054143">
    <property type="protein sequence ID" value="QKJ67307.1"/>
    <property type="molecule type" value="Genomic_DNA"/>
</dbReference>
<evidence type="ECO:0000259" key="1">
    <source>
        <dbReference type="Pfam" id="PF12728"/>
    </source>
</evidence>
<protein>
    <submittedName>
        <fullName evidence="2">Helix-turn-helix domain-containing protein</fullName>
    </submittedName>
</protein>